<organism evidence="1 2">
    <name type="scientific">Oesophagostomum dentatum</name>
    <name type="common">Nodular worm</name>
    <dbReference type="NCBI Taxonomy" id="61180"/>
    <lineage>
        <taxon>Eukaryota</taxon>
        <taxon>Metazoa</taxon>
        <taxon>Ecdysozoa</taxon>
        <taxon>Nematoda</taxon>
        <taxon>Chromadorea</taxon>
        <taxon>Rhabditida</taxon>
        <taxon>Rhabditina</taxon>
        <taxon>Rhabditomorpha</taxon>
        <taxon>Strongyloidea</taxon>
        <taxon>Strongylidae</taxon>
        <taxon>Oesophagostomum</taxon>
    </lineage>
</organism>
<sequence>MFSERPVDTCQNDLLIPKKATKERKRKLFHSKVYEDEIAMKKLYIQTAKRLAAYGCKVFQVKELLHGRTLRKVSESA</sequence>
<evidence type="ECO:0000313" key="2">
    <source>
        <dbReference type="Proteomes" id="UP000053660"/>
    </source>
</evidence>
<dbReference type="Proteomes" id="UP000053660">
    <property type="component" value="Unassembled WGS sequence"/>
</dbReference>
<dbReference type="AlphaFoldDB" id="A0A0B1TLG5"/>
<evidence type="ECO:0000313" key="1">
    <source>
        <dbReference type="EMBL" id="KHJ96951.1"/>
    </source>
</evidence>
<reference evidence="1 2" key="1">
    <citation type="submission" date="2014-03" db="EMBL/GenBank/DDBJ databases">
        <title>Draft genome of the hookworm Oesophagostomum dentatum.</title>
        <authorList>
            <person name="Mitreva M."/>
        </authorList>
    </citation>
    <scope>NUCLEOTIDE SEQUENCE [LARGE SCALE GENOMIC DNA]</scope>
    <source>
        <strain evidence="1 2">OD-Hann</strain>
    </source>
</reference>
<dbReference type="EMBL" id="KN549553">
    <property type="protein sequence ID" value="KHJ96951.1"/>
    <property type="molecule type" value="Genomic_DNA"/>
</dbReference>
<dbReference type="OrthoDB" id="5860001at2759"/>
<protein>
    <recommendedName>
        <fullName evidence="3">FERM domain-containing protein</fullName>
    </recommendedName>
</protein>
<gene>
    <name evidence="1" type="ORF">OESDEN_03081</name>
</gene>
<name>A0A0B1TLG5_OESDE</name>
<accession>A0A0B1TLG5</accession>
<proteinExistence type="predicted"/>
<evidence type="ECO:0008006" key="3">
    <source>
        <dbReference type="Google" id="ProtNLM"/>
    </source>
</evidence>
<keyword evidence="2" id="KW-1185">Reference proteome</keyword>